<accession>A0A352IRN5</accession>
<keyword evidence="4 9" id="KW-0808">Transferase</keyword>
<dbReference type="GO" id="GO:0003677">
    <property type="term" value="F:DNA binding"/>
    <property type="evidence" value="ECO:0007669"/>
    <property type="project" value="InterPro"/>
</dbReference>
<dbReference type="EMBL" id="DNNA01000117">
    <property type="protein sequence ID" value="HBC34118.1"/>
    <property type="molecule type" value="Genomic_DNA"/>
</dbReference>
<dbReference type="InterPro" id="IPR002052">
    <property type="entry name" value="DNA_methylase_N6_adenine_CS"/>
</dbReference>
<gene>
    <name evidence="9" type="ORF">DC045_07335</name>
</gene>
<dbReference type="EC" id="2.1.1.72" evidence="2"/>
<name>A0A352IRN5_9GAMM</name>
<dbReference type="GO" id="GO:0032259">
    <property type="term" value="P:methylation"/>
    <property type="evidence" value="ECO:0007669"/>
    <property type="project" value="UniProtKB-KW"/>
</dbReference>
<dbReference type="SUPFAM" id="SSF53335">
    <property type="entry name" value="S-adenosyl-L-methionine-dependent methyltransferases"/>
    <property type="match status" value="1"/>
</dbReference>
<evidence type="ECO:0000256" key="7">
    <source>
        <dbReference type="ARBA" id="ARBA00047942"/>
    </source>
</evidence>
<feature type="non-terminal residue" evidence="9">
    <location>
        <position position="1"/>
    </location>
</feature>
<evidence type="ECO:0000256" key="1">
    <source>
        <dbReference type="ARBA" id="ARBA00006594"/>
    </source>
</evidence>
<evidence type="ECO:0000256" key="3">
    <source>
        <dbReference type="ARBA" id="ARBA00022603"/>
    </source>
</evidence>
<dbReference type="PANTHER" id="PTHR42933:SF4">
    <property type="entry name" value="TYPE I RESTRICTION ENZYME ECOKI METHYLASE SUBUNIT"/>
    <property type="match status" value="1"/>
</dbReference>
<evidence type="ECO:0000256" key="4">
    <source>
        <dbReference type="ARBA" id="ARBA00022679"/>
    </source>
</evidence>
<protein>
    <recommendedName>
        <fullName evidence="2">site-specific DNA-methyltransferase (adenine-specific)</fullName>
        <ecNumber evidence="2">2.1.1.72</ecNumber>
    </recommendedName>
</protein>
<evidence type="ECO:0000256" key="2">
    <source>
        <dbReference type="ARBA" id="ARBA00011900"/>
    </source>
</evidence>
<comment type="caution">
    <text evidence="9">The sequence shown here is derived from an EMBL/GenBank/DDBJ whole genome shotgun (WGS) entry which is preliminary data.</text>
</comment>
<dbReference type="GO" id="GO:0008170">
    <property type="term" value="F:N-methyltransferase activity"/>
    <property type="evidence" value="ECO:0007669"/>
    <property type="project" value="InterPro"/>
</dbReference>
<evidence type="ECO:0000313" key="10">
    <source>
        <dbReference type="Proteomes" id="UP000263489"/>
    </source>
</evidence>
<dbReference type="InterPro" id="IPR051537">
    <property type="entry name" value="DNA_Adenine_Mtase"/>
</dbReference>
<dbReference type="Gene3D" id="3.40.50.150">
    <property type="entry name" value="Vaccinia Virus protein VP39"/>
    <property type="match status" value="1"/>
</dbReference>
<dbReference type="PRINTS" id="PR00507">
    <property type="entry name" value="N12N6MTFRASE"/>
</dbReference>
<evidence type="ECO:0000313" key="9">
    <source>
        <dbReference type="EMBL" id="HBC34118.1"/>
    </source>
</evidence>
<dbReference type="GO" id="GO:0009307">
    <property type="term" value="P:DNA restriction-modification system"/>
    <property type="evidence" value="ECO:0007669"/>
    <property type="project" value="UniProtKB-KW"/>
</dbReference>
<dbReference type="Proteomes" id="UP000263489">
    <property type="component" value="Unassembled WGS sequence"/>
</dbReference>
<feature type="domain" description="DNA methylase adenine-specific" evidence="8">
    <location>
        <begin position="2"/>
        <end position="262"/>
    </location>
</feature>
<keyword evidence="3 9" id="KW-0489">Methyltransferase</keyword>
<dbReference type="PROSITE" id="PS00092">
    <property type="entry name" value="N6_MTASE"/>
    <property type="match status" value="1"/>
</dbReference>
<dbReference type="InterPro" id="IPR003356">
    <property type="entry name" value="DNA_methylase_A-5"/>
</dbReference>
<organism evidence="9 10">
    <name type="scientific">Marinobacter adhaerens</name>
    <dbReference type="NCBI Taxonomy" id="1033846"/>
    <lineage>
        <taxon>Bacteria</taxon>
        <taxon>Pseudomonadati</taxon>
        <taxon>Pseudomonadota</taxon>
        <taxon>Gammaproteobacteria</taxon>
        <taxon>Pseudomonadales</taxon>
        <taxon>Marinobacteraceae</taxon>
        <taxon>Marinobacter</taxon>
    </lineage>
</organism>
<dbReference type="InterPro" id="IPR029063">
    <property type="entry name" value="SAM-dependent_MTases_sf"/>
</dbReference>
<keyword evidence="5" id="KW-0949">S-adenosyl-L-methionine</keyword>
<dbReference type="GO" id="GO:0009007">
    <property type="term" value="F:site-specific DNA-methyltransferase (adenine-specific) activity"/>
    <property type="evidence" value="ECO:0007669"/>
    <property type="project" value="UniProtKB-EC"/>
</dbReference>
<comment type="catalytic activity">
    <reaction evidence="7">
        <text>a 2'-deoxyadenosine in DNA + S-adenosyl-L-methionine = an N(6)-methyl-2'-deoxyadenosine in DNA + S-adenosyl-L-homocysteine + H(+)</text>
        <dbReference type="Rhea" id="RHEA:15197"/>
        <dbReference type="Rhea" id="RHEA-COMP:12418"/>
        <dbReference type="Rhea" id="RHEA-COMP:12419"/>
        <dbReference type="ChEBI" id="CHEBI:15378"/>
        <dbReference type="ChEBI" id="CHEBI:57856"/>
        <dbReference type="ChEBI" id="CHEBI:59789"/>
        <dbReference type="ChEBI" id="CHEBI:90615"/>
        <dbReference type="ChEBI" id="CHEBI:90616"/>
        <dbReference type="EC" id="2.1.1.72"/>
    </reaction>
</comment>
<keyword evidence="6" id="KW-0680">Restriction system</keyword>
<comment type="similarity">
    <text evidence="1">Belongs to the N(4)/N(6)-methyltransferase family.</text>
</comment>
<evidence type="ECO:0000256" key="6">
    <source>
        <dbReference type="ARBA" id="ARBA00022747"/>
    </source>
</evidence>
<reference evidence="9 10" key="1">
    <citation type="journal article" date="2018" name="Nat. Biotechnol.">
        <title>A standardized bacterial taxonomy based on genome phylogeny substantially revises the tree of life.</title>
        <authorList>
            <person name="Parks D.H."/>
            <person name="Chuvochina M."/>
            <person name="Waite D.W."/>
            <person name="Rinke C."/>
            <person name="Skarshewski A."/>
            <person name="Chaumeil P.A."/>
            <person name="Hugenholtz P."/>
        </authorList>
    </citation>
    <scope>NUCLEOTIDE SEQUENCE [LARGE SCALE GENOMIC DNA]</scope>
    <source>
        <strain evidence="9">UBA9380</strain>
    </source>
</reference>
<dbReference type="AlphaFoldDB" id="A0A352IRN5"/>
<sequence>KPEPGEHIQDPAAGTAGFLIAAHEYIKSQTDDLYELSDKDKTFQTTQAYVGIELVPGTRRLALMNCLLHGMEGDAEGVVHLGNALGQTGAGLGKADVILANPPFGTSKGGDASITRDDLTYKTSNKQLAFLQHIYRNLKPGGRAAVVLPDNVLFEAGVGTDVRRDLMNKCNLHTILRLPTGIFYAQGVKTNVLFFTKGSAADKYQEENCTENVWVYDLRTNMPSFGKRTPFGDQHLRPFENVYGDSDRKEGEYSFHSDAIELPEHSDENEGIDPRLAHSRWRSFSRQWIAEHKGDSLDISWLKDSDSVDAANLPEPSVLAGEAMGELRAALGELEALATALEGDA</sequence>
<dbReference type="CDD" id="cd02440">
    <property type="entry name" value="AdoMet_MTases"/>
    <property type="match status" value="1"/>
</dbReference>
<evidence type="ECO:0000259" key="8">
    <source>
        <dbReference type="Pfam" id="PF02384"/>
    </source>
</evidence>
<evidence type="ECO:0000256" key="5">
    <source>
        <dbReference type="ARBA" id="ARBA00022691"/>
    </source>
</evidence>
<proteinExistence type="inferred from homology"/>
<dbReference type="Pfam" id="PF02384">
    <property type="entry name" value="N6_Mtase"/>
    <property type="match status" value="1"/>
</dbReference>
<dbReference type="PANTHER" id="PTHR42933">
    <property type="entry name" value="SLR6095 PROTEIN"/>
    <property type="match status" value="1"/>
</dbReference>